<dbReference type="InterPro" id="IPR017850">
    <property type="entry name" value="Alkaline_phosphatase_core_sf"/>
</dbReference>
<dbReference type="Pfam" id="PF13432">
    <property type="entry name" value="TPR_16"/>
    <property type="match status" value="1"/>
</dbReference>
<dbReference type="GO" id="GO:0008233">
    <property type="term" value="F:peptidase activity"/>
    <property type="evidence" value="ECO:0007669"/>
    <property type="project" value="UniProtKB-KW"/>
</dbReference>
<dbReference type="Gene3D" id="3.40.720.10">
    <property type="entry name" value="Alkaline Phosphatase, subunit A"/>
    <property type="match status" value="1"/>
</dbReference>
<keyword evidence="2 3" id="KW-0802">TPR repeat</keyword>
<sequence>MARKRLLLVGWDSADWQIIHPLLDAGRMPGLQRIVDAGVSGNLATLEPQLSPMLWTTIATGKMAYHHGVHGFTEVDPAGSRVVPVSAATRQCATVWEILEHAGLKSHVVGWFATHGERGGKGGIVSNLFPHLGWPSSGPEDWPPPPPGTYWPESLGKDLDPLRVSPAEITEDILRAFVPRAPEIDQSTDRRLHFLAERLAEAYSIQSAATYLMETAPDWDFMAVYFRAMDEISHAFMPFHPPRMQGVPECDFEIYQDVVAATYQAHDMMLQRLMHLAGPDATVMVVSDHGFHSDHLRPRFTPRVPAGITVWHRAQGIFAASGPEWARDQLVHGARLLDIAPTILHHFGLPVGSDMEGRVLAEVFADPAAVRWKPTWEIAEVARRHPRLPKAADDALLQQFVALGYIDEVSDDAAGLAATERENRWNLARACLYGGKLEMALELLEKCLAAAPERADYAQLLARTQLKLGLVEEAEETLHHCLQTLGPGIAAHLLLAGIAISRGNPREALESLSKVAEQEPRNVDLLRGMGEACLALRRWTEAEEIARRIREIDPGDSTACFLLARCMLRQGRPDDAMEAALEAIGLQYGNPQAHFLLGIALVRLGEPASAETALLRCLTLDPSHRPAARHLTRVQRLLGRPDAEALEREARARRVAETAAFELRRQRLRQRPKLPLAPAQSSSKAFTLVSGLPRSGTSLMMQILRAAGVPIMHDDRRPADEDNPEGYWEWEGIRSLRKKPALIEQAEGKVVKVISALLPSLPPEHRYRILFMRRPVEEVVASQTKMLARQRPDAPADDEDLVTLQTRHLAGVLKRLRGNPRIELLEIQYHSLIHDPLPELRRILDFVGAPAEADPVSLVRIIRPGLHRNRS</sequence>
<evidence type="ECO:0000256" key="1">
    <source>
        <dbReference type="ARBA" id="ARBA00022737"/>
    </source>
</evidence>
<dbReference type="InterPro" id="IPR019734">
    <property type="entry name" value="TPR_rpt"/>
</dbReference>
<proteinExistence type="predicted"/>
<dbReference type="SUPFAM" id="SSF53649">
    <property type="entry name" value="Alkaline phosphatase-like"/>
    <property type="match status" value="1"/>
</dbReference>
<evidence type="ECO:0000256" key="2">
    <source>
        <dbReference type="ARBA" id="ARBA00022803"/>
    </source>
</evidence>
<dbReference type="PANTHER" id="PTHR44314:SF1">
    <property type="entry name" value="CILIA- AND FLAGELLA-ASSOCIATED PROTEIN 70"/>
    <property type="match status" value="1"/>
</dbReference>
<keyword evidence="4" id="KW-0645">Protease</keyword>
<keyword evidence="4" id="KW-0472">Membrane</keyword>
<keyword evidence="1" id="KW-0677">Repeat</keyword>
<evidence type="ECO:0000313" key="5">
    <source>
        <dbReference type="Proteomes" id="UP001476282"/>
    </source>
</evidence>
<keyword evidence="4" id="KW-0812">Transmembrane</keyword>
<dbReference type="Pfam" id="PF01663">
    <property type="entry name" value="Phosphodiest"/>
    <property type="match status" value="1"/>
</dbReference>
<dbReference type="InterPro" id="IPR011990">
    <property type="entry name" value="TPR-like_helical_dom_sf"/>
</dbReference>
<comment type="caution">
    <text evidence="4">The sequence shown here is derived from an EMBL/GenBank/DDBJ whole genome shotgun (WGS) entry which is preliminary data.</text>
</comment>
<evidence type="ECO:0000313" key="4">
    <source>
        <dbReference type="EMBL" id="GAA5484557.1"/>
    </source>
</evidence>
<dbReference type="SUPFAM" id="SSF48452">
    <property type="entry name" value="TPR-like"/>
    <property type="match status" value="2"/>
</dbReference>
<feature type="repeat" description="TPR" evidence="3">
    <location>
        <begin position="591"/>
        <end position="624"/>
    </location>
</feature>
<dbReference type="Gene3D" id="1.25.40.10">
    <property type="entry name" value="Tetratricopeptide repeat domain"/>
    <property type="match status" value="2"/>
</dbReference>
<dbReference type="RefSeq" id="WP_353568661.1">
    <property type="nucleotide sequence ID" value="NZ_BAABRI010000028.1"/>
</dbReference>
<name>A0ABP9UT02_9BACT</name>
<reference evidence="4 5" key="1">
    <citation type="submission" date="2024-02" db="EMBL/GenBank/DDBJ databases">
        <title>Haloferula sargassicola NBRC 104335.</title>
        <authorList>
            <person name="Ichikawa N."/>
            <person name="Katano-Makiyama Y."/>
            <person name="Hidaka K."/>
        </authorList>
    </citation>
    <scope>NUCLEOTIDE SEQUENCE [LARGE SCALE GENOMIC DNA]</scope>
    <source>
        <strain evidence="4 5">NBRC 104335</strain>
    </source>
</reference>
<keyword evidence="4" id="KW-0378">Hydrolase</keyword>
<dbReference type="SMART" id="SM00028">
    <property type="entry name" value="TPR"/>
    <property type="match status" value="5"/>
</dbReference>
<dbReference type="Pfam" id="PF14559">
    <property type="entry name" value="TPR_19"/>
    <property type="match status" value="2"/>
</dbReference>
<keyword evidence="5" id="KW-1185">Reference proteome</keyword>
<gene>
    <name evidence="4" type="primary">bepA_5</name>
    <name evidence="4" type="ORF">Hsar01_03801</name>
</gene>
<dbReference type="SUPFAM" id="SSF52540">
    <property type="entry name" value="P-loop containing nucleoside triphosphate hydrolases"/>
    <property type="match status" value="1"/>
</dbReference>
<dbReference type="Pfam" id="PF13469">
    <property type="entry name" value="Sulfotransfer_3"/>
    <property type="match status" value="1"/>
</dbReference>
<dbReference type="GO" id="GO:0006508">
    <property type="term" value="P:proteolysis"/>
    <property type="evidence" value="ECO:0007669"/>
    <property type="project" value="UniProtKB-KW"/>
</dbReference>
<dbReference type="Gene3D" id="3.40.50.300">
    <property type="entry name" value="P-loop containing nucleotide triphosphate hydrolases"/>
    <property type="match status" value="1"/>
</dbReference>
<organism evidence="4 5">
    <name type="scientific">Haloferula sargassicola</name>
    <dbReference type="NCBI Taxonomy" id="490096"/>
    <lineage>
        <taxon>Bacteria</taxon>
        <taxon>Pseudomonadati</taxon>
        <taxon>Verrucomicrobiota</taxon>
        <taxon>Verrucomicrobiia</taxon>
        <taxon>Verrucomicrobiales</taxon>
        <taxon>Verrucomicrobiaceae</taxon>
        <taxon>Haloferula</taxon>
    </lineage>
</organism>
<dbReference type="InterPro" id="IPR052628">
    <property type="entry name" value="CFAP70"/>
</dbReference>
<dbReference type="Proteomes" id="UP001476282">
    <property type="component" value="Unassembled WGS sequence"/>
</dbReference>
<dbReference type="PANTHER" id="PTHR44314">
    <property type="entry name" value="CILIA- AND FLAGELLA-ASSOCIATED PROTEIN 70"/>
    <property type="match status" value="1"/>
</dbReference>
<dbReference type="EMBL" id="BAABRI010000028">
    <property type="protein sequence ID" value="GAA5484557.1"/>
    <property type="molecule type" value="Genomic_DNA"/>
</dbReference>
<dbReference type="InterPro" id="IPR002591">
    <property type="entry name" value="Phosphodiest/P_Trfase"/>
</dbReference>
<dbReference type="InterPro" id="IPR027417">
    <property type="entry name" value="P-loop_NTPase"/>
</dbReference>
<accession>A0ABP9UT02</accession>
<evidence type="ECO:0000256" key="3">
    <source>
        <dbReference type="PROSITE-ProRule" id="PRU00339"/>
    </source>
</evidence>
<dbReference type="PROSITE" id="PS50005">
    <property type="entry name" value="TPR"/>
    <property type="match status" value="1"/>
</dbReference>
<protein>
    <submittedName>
        <fullName evidence="4">Beta-barrel assembly-enhancing protease</fullName>
    </submittedName>
</protein>